<evidence type="ECO:0000256" key="1">
    <source>
        <dbReference type="SAM" id="MobiDB-lite"/>
    </source>
</evidence>
<dbReference type="AlphaFoldDB" id="A0A927MMM4"/>
<keyword evidence="3" id="KW-1185">Reference proteome</keyword>
<evidence type="ECO:0000313" key="3">
    <source>
        <dbReference type="Proteomes" id="UP000638648"/>
    </source>
</evidence>
<evidence type="ECO:0000313" key="2">
    <source>
        <dbReference type="EMBL" id="MBE1603470.1"/>
    </source>
</evidence>
<dbReference type="EMBL" id="JADBEM010000001">
    <property type="protein sequence ID" value="MBE1603470.1"/>
    <property type="molecule type" value="Genomic_DNA"/>
</dbReference>
<name>A0A927MMM4_9ACTN</name>
<gene>
    <name evidence="2" type="ORF">HEB94_000318</name>
</gene>
<dbReference type="RefSeq" id="WP_273374704.1">
    <property type="nucleotide sequence ID" value="NZ_JADBEM010000001.1"/>
</dbReference>
<proteinExistence type="predicted"/>
<protein>
    <submittedName>
        <fullName evidence="2">Uncharacterized protein</fullName>
    </submittedName>
</protein>
<sequence length="44" mass="4733">MSTAVSATLPRPSRVDPLTFPDGELGSTTRRPTSLRAELAARYS</sequence>
<dbReference type="Proteomes" id="UP000638648">
    <property type="component" value="Unassembled WGS sequence"/>
</dbReference>
<comment type="caution">
    <text evidence="2">The sequence shown here is derived from an EMBL/GenBank/DDBJ whole genome shotgun (WGS) entry which is preliminary data.</text>
</comment>
<reference evidence="2" key="1">
    <citation type="submission" date="2020-10" db="EMBL/GenBank/DDBJ databases">
        <title>Sequencing the genomes of 1000 actinobacteria strains.</title>
        <authorList>
            <person name="Klenk H.-P."/>
        </authorList>
    </citation>
    <scope>NUCLEOTIDE SEQUENCE</scope>
    <source>
        <strain evidence="2">DSM 45354</strain>
    </source>
</reference>
<feature type="region of interest" description="Disordered" evidence="1">
    <location>
        <begin position="1"/>
        <end position="44"/>
    </location>
</feature>
<accession>A0A927MMM4</accession>
<organism evidence="2 3">
    <name type="scientific">Actinopolymorpha pittospori</name>
    <dbReference type="NCBI Taxonomy" id="648752"/>
    <lineage>
        <taxon>Bacteria</taxon>
        <taxon>Bacillati</taxon>
        <taxon>Actinomycetota</taxon>
        <taxon>Actinomycetes</taxon>
        <taxon>Propionibacteriales</taxon>
        <taxon>Actinopolymorphaceae</taxon>
        <taxon>Actinopolymorpha</taxon>
    </lineage>
</organism>